<keyword evidence="6" id="KW-1185">Reference proteome</keyword>
<gene>
    <name evidence="5" type="ORF">DFR50_115107</name>
</gene>
<dbReference type="InterPro" id="IPR023772">
    <property type="entry name" value="DNA-bd_HTH_TetR-type_CS"/>
</dbReference>
<proteinExistence type="predicted"/>
<dbReference type="Pfam" id="PF17939">
    <property type="entry name" value="TetR_C_30"/>
    <property type="match status" value="1"/>
</dbReference>
<reference evidence="5 6" key="1">
    <citation type="submission" date="2018-06" db="EMBL/GenBank/DDBJ databases">
        <title>Genomic Encyclopedia of Type Strains, Phase IV (KMG-IV): sequencing the most valuable type-strain genomes for metagenomic binning, comparative biology and taxonomic classification.</title>
        <authorList>
            <person name="Goeker M."/>
        </authorList>
    </citation>
    <scope>NUCLEOTIDE SEQUENCE [LARGE SCALE GENOMIC DNA]</scope>
    <source>
        <strain evidence="5 6">DSM 24875</strain>
    </source>
</reference>
<feature type="DNA-binding region" description="H-T-H motif" evidence="2">
    <location>
        <begin position="67"/>
        <end position="86"/>
    </location>
</feature>
<dbReference type="InterPro" id="IPR009057">
    <property type="entry name" value="Homeodomain-like_sf"/>
</dbReference>
<evidence type="ECO:0000256" key="1">
    <source>
        <dbReference type="ARBA" id="ARBA00023125"/>
    </source>
</evidence>
<dbReference type="Gene3D" id="1.10.357.10">
    <property type="entry name" value="Tetracycline Repressor, domain 2"/>
    <property type="match status" value="1"/>
</dbReference>
<dbReference type="PANTHER" id="PTHR30055:SF235">
    <property type="entry name" value="TRANSCRIPTIONAL REGULATORY PROTEIN"/>
    <property type="match status" value="1"/>
</dbReference>
<dbReference type="PRINTS" id="PR00455">
    <property type="entry name" value="HTHTETR"/>
</dbReference>
<evidence type="ECO:0000256" key="3">
    <source>
        <dbReference type="SAM" id="MobiDB-lite"/>
    </source>
</evidence>
<evidence type="ECO:0000313" key="6">
    <source>
        <dbReference type="Proteomes" id="UP000253529"/>
    </source>
</evidence>
<dbReference type="PROSITE" id="PS01081">
    <property type="entry name" value="HTH_TETR_1"/>
    <property type="match status" value="1"/>
</dbReference>
<organism evidence="5 6">
    <name type="scientific">Roseiarcus fermentans</name>
    <dbReference type="NCBI Taxonomy" id="1473586"/>
    <lineage>
        <taxon>Bacteria</taxon>
        <taxon>Pseudomonadati</taxon>
        <taxon>Pseudomonadota</taxon>
        <taxon>Alphaproteobacteria</taxon>
        <taxon>Hyphomicrobiales</taxon>
        <taxon>Roseiarcaceae</taxon>
        <taxon>Roseiarcus</taxon>
    </lineage>
</organism>
<dbReference type="Pfam" id="PF00440">
    <property type="entry name" value="TetR_N"/>
    <property type="match status" value="1"/>
</dbReference>
<dbReference type="EMBL" id="QNRK01000015">
    <property type="protein sequence ID" value="RBP12000.1"/>
    <property type="molecule type" value="Genomic_DNA"/>
</dbReference>
<dbReference type="GO" id="GO:0000976">
    <property type="term" value="F:transcription cis-regulatory region binding"/>
    <property type="evidence" value="ECO:0007669"/>
    <property type="project" value="TreeGrafter"/>
</dbReference>
<dbReference type="Proteomes" id="UP000253529">
    <property type="component" value="Unassembled WGS sequence"/>
</dbReference>
<feature type="compositionally biased region" description="Basic and acidic residues" evidence="3">
    <location>
        <begin position="1"/>
        <end position="11"/>
    </location>
</feature>
<dbReference type="RefSeq" id="WP_170153223.1">
    <property type="nucleotide sequence ID" value="NZ_QNRK01000015.1"/>
</dbReference>
<name>A0A366FDI4_9HYPH</name>
<dbReference type="GO" id="GO:0003700">
    <property type="term" value="F:DNA-binding transcription factor activity"/>
    <property type="evidence" value="ECO:0007669"/>
    <property type="project" value="TreeGrafter"/>
</dbReference>
<dbReference type="InterPro" id="IPR050109">
    <property type="entry name" value="HTH-type_TetR-like_transc_reg"/>
</dbReference>
<dbReference type="InterPro" id="IPR036271">
    <property type="entry name" value="Tet_transcr_reg_TetR-rel_C_sf"/>
</dbReference>
<feature type="region of interest" description="Disordered" evidence="3">
    <location>
        <begin position="1"/>
        <end position="44"/>
    </location>
</feature>
<dbReference type="InterPro" id="IPR001647">
    <property type="entry name" value="HTH_TetR"/>
</dbReference>
<dbReference type="AlphaFoldDB" id="A0A366FDI4"/>
<sequence length="259" mass="27743">MPQRPVDRRSGESAARPRQARGAGKAAPATSKVRPGPGSPPAAADARERIFLAAERLFAERGFDGVSVRDIVEAAAVNLAAISYYFGSKSELLLAVFAVRAKELNRERNALLREAEARHGGDAPLEEILRALMGPPILWRDPASGKDTASRFIARALAEATPDLREILETDVSHLRGFLAALARALPHLPRPEVCWALHFATALPHQCTDTHLKRLKALSDDGCDTRDVAAVLDRAVAYAIGGIEALGAPRRGAGDAKT</sequence>
<dbReference type="SUPFAM" id="SSF46689">
    <property type="entry name" value="Homeodomain-like"/>
    <property type="match status" value="1"/>
</dbReference>
<evidence type="ECO:0000313" key="5">
    <source>
        <dbReference type="EMBL" id="RBP12000.1"/>
    </source>
</evidence>
<accession>A0A366FDI4</accession>
<dbReference type="PROSITE" id="PS50977">
    <property type="entry name" value="HTH_TETR_2"/>
    <property type="match status" value="1"/>
</dbReference>
<evidence type="ECO:0000256" key="2">
    <source>
        <dbReference type="PROSITE-ProRule" id="PRU00335"/>
    </source>
</evidence>
<comment type="caution">
    <text evidence="5">The sequence shown here is derived from an EMBL/GenBank/DDBJ whole genome shotgun (WGS) entry which is preliminary data.</text>
</comment>
<protein>
    <submittedName>
        <fullName evidence="5">TetR family transcriptional regulator</fullName>
    </submittedName>
</protein>
<feature type="domain" description="HTH tetR-type" evidence="4">
    <location>
        <begin position="44"/>
        <end position="104"/>
    </location>
</feature>
<dbReference type="PANTHER" id="PTHR30055">
    <property type="entry name" value="HTH-TYPE TRANSCRIPTIONAL REGULATOR RUTR"/>
    <property type="match status" value="1"/>
</dbReference>
<dbReference type="InterPro" id="IPR041586">
    <property type="entry name" value="PsrA_TetR_C"/>
</dbReference>
<keyword evidence="1 2" id="KW-0238">DNA-binding</keyword>
<evidence type="ECO:0000259" key="4">
    <source>
        <dbReference type="PROSITE" id="PS50977"/>
    </source>
</evidence>
<dbReference type="SUPFAM" id="SSF48498">
    <property type="entry name" value="Tetracyclin repressor-like, C-terminal domain"/>
    <property type="match status" value="1"/>
</dbReference>